<protein>
    <submittedName>
        <fullName evidence="1">Uncharacterized protein</fullName>
    </submittedName>
</protein>
<accession>A0A6C0BX01</accession>
<dbReference type="EMBL" id="MN739271">
    <property type="protein sequence ID" value="QHS96602.1"/>
    <property type="molecule type" value="Genomic_DNA"/>
</dbReference>
<proteinExistence type="predicted"/>
<evidence type="ECO:0000313" key="1">
    <source>
        <dbReference type="EMBL" id="QHS96602.1"/>
    </source>
</evidence>
<organism evidence="1">
    <name type="scientific">viral metagenome</name>
    <dbReference type="NCBI Taxonomy" id="1070528"/>
    <lineage>
        <taxon>unclassified sequences</taxon>
        <taxon>metagenomes</taxon>
        <taxon>organismal metagenomes</taxon>
    </lineage>
</organism>
<reference evidence="1" key="1">
    <citation type="journal article" date="2020" name="Nature">
        <title>Giant virus diversity and host interactions through global metagenomics.</title>
        <authorList>
            <person name="Schulz F."/>
            <person name="Roux S."/>
            <person name="Paez-Espino D."/>
            <person name="Jungbluth S."/>
            <person name="Walsh D.A."/>
            <person name="Denef V.J."/>
            <person name="McMahon K.D."/>
            <person name="Konstantinidis K.T."/>
            <person name="Eloe-Fadrosh E.A."/>
            <person name="Kyrpides N.C."/>
            <person name="Woyke T."/>
        </authorList>
    </citation>
    <scope>NUCLEOTIDE SEQUENCE</scope>
    <source>
        <strain evidence="1">GVMAG-M-3300020166-18</strain>
    </source>
</reference>
<sequence>MDYMPGSVRGSMPGSMPDFIPDSIPDSMSDSIKSCFFSCSFTLCKTYTYFRQCYDKYLGECIHYYTNNDIDLTLPFYNSNGEQFYINSLVTANNSVLSTMNKSTEFILCDFTFLNITVAFNDEEYQIELANTFWDFYCVNNVIDFDFLYWYMTYINNVGNFDHNYSWVILDNNFDFIQLDSNSSILFHLDSYSIINNY</sequence>
<name>A0A6C0BX01_9ZZZZ</name>
<dbReference type="AlphaFoldDB" id="A0A6C0BX01"/>